<feature type="transmembrane region" description="Helical" evidence="1">
    <location>
        <begin position="6"/>
        <end position="26"/>
    </location>
</feature>
<comment type="caution">
    <text evidence="2">The sequence shown here is derived from an EMBL/GenBank/DDBJ whole genome shotgun (WGS) entry which is preliminary data.</text>
</comment>
<evidence type="ECO:0000313" key="3">
    <source>
        <dbReference type="Proteomes" id="UP001437460"/>
    </source>
</evidence>
<proteinExistence type="predicted"/>
<keyword evidence="1" id="KW-0472">Membrane</keyword>
<keyword evidence="1" id="KW-0812">Transmembrane</keyword>
<keyword evidence="1" id="KW-1133">Transmembrane helix</keyword>
<organism evidence="2 3">
    <name type="scientific">Ventrimonas faecis</name>
    <dbReference type="NCBI Taxonomy" id="3133170"/>
    <lineage>
        <taxon>Bacteria</taxon>
        <taxon>Bacillati</taxon>
        <taxon>Bacillota</taxon>
        <taxon>Clostridia</taxon>
        <taxon>Lachnospirales</taxon>
        <taxon>Lachnospiraceae</taxon>
        <taxon>Ventrimonas</taxon>
    </lineage>
</organism>
<sequence length="41" mass="4347">MAAIATSLIGYTVKAVIFAALAYAGIICGKKFRDKKEADRA</sequence>
<name>A0ABV1HIW2_9FIRM</name>
<protein>
    <submittedName>
        <fullName evidence="2">Uncharacterized protein</fullName>
    </submittedName>
</protein>
<gene>
    <name evidence="2" type="ORF">WMO41_03520</name>
</gene>
<dbReference type="Proteomes" id="UP001437460">
    <property type="component" value="Unassembled WGS sequence"/>
</dbReference>
<keyword evidence="3" id="KW-1185">Reference proteome</keyword>
<accession>A0ABV1HIW2</accession>
<reference evidence="2 3" key="1">
    <citation type="submission" date="2024-03" db="EMBL/GenBank/DDBJ databases">
        <title>Human intestinal bacterial collection.</title>
        <authorList>
            <person name="Pauvert C."/>
            <person name="Hitch T.C.A."/>
            <person name="Clavel T."/>
        </authorList>
    </citation>
    <scope>NUCLEOTIDE SEQUENCE [LARGE SCALE GENOMIC DNA]</scope>
    <source>
        <strain evidence="2 3">CLA-AP-H27</strain>
    </source>
</reference>
<evidence type="ECO:0000256" key="1">
    <source>
        <dbReference type="SAM" id="Phobius"/>
    </source>
</evidence>
<dbReference type="EMBL" id="JBBMFJ010000004">
    <property type="protein sequence ID" value="MEQ2562249.1"/>
    <property type="molecule type" value="Genomic_DNA"/>
</dbReference>
<dbReference type="RefSeq" id="WP_349228580.1">
    <property type="nucleotide sequence ID" value="NZ_JBBMFJ010000004.1"/>
</dbReference>
<evidence type="ECO:0000313" key="2">
    <source>
        <dbReference type="EMBL" id="MEQ2562249.1"/>
    </source>
</evidence>